<dbReference type="Proteomes" id="UP000619512">
    <property type="component" value="Unassembled WGS sequence"/>
</dbReference>
<organism evidence="5 6">
    <name type="scientific">Pseudoduganella plicata</name>
    <dbReference type="NCBI Taxonomy" id="321984"/>
    <lineage>
        <taxon>Bacteria</taxon>
        <taxon>Pseudomonadati</taxon>
        <taxon>Pseudomonadota</taxon>
        <taxon>Betaproteobacteria</taxon>
        <taxon>Burkholderiales</taxon>
        <taxon>Oxalobacteraceae</taxon>
        <taxon>Telluria group</taxon>
        <taxon>Pseudoduganella</taxon>
    </lineage>
</organism>
<proteinExistence type="predicted"/>
<evidence type="ECO:0000313" key="5">
    <source>
        <dbReference type="EMBL" id="GGZ01657.1"/>
    </source>
</evidence>
<gene>
    <name evidence="5" type="primary">hrpQ</name>
    <name evidence="5" type="ORF">GCM10007388_39230</name>
</gene>
<evidence type="ECO:0000259" key="3">
    <source>
        <dbReference type="Pfam" id="PF16697"/>
    </source>
</evidence>
<protein>
    <submittedName>
        <fullName evidence="5">EscD/YscD/HrpQ family type III secretion system inner membrane ring protein</fullName>
    </submittedName>
</protein>
<feature type="transmembrane region" description="Helical" evidence="2">
    <location>
        <begin position="172"/>
        <end position="191"/>
    </location>
</feature>
<evidence type="ECO:0000313" key="6">
    <source>
        <dbReference type="Proteomes" id="UP000619512"/>
    </source>
</evidence>
<evidence type="ECO:0000259" key="4">
    <source>
        <dbReference type="Pfam" id="PF21934"/>
    </source>
</evidence>
<sequence length="345" mass="37277">MKGKEKTMETTLELRILNGLHRGASLPLDDQPQLIGTADDADVVLVDPGIEPRHAVLRLEADSWSLLALDGAVRGALDDTEADQPGLAPGDCARVGRIWLTVTTPDSPWQDPPADPPAIAADLPDLAEPIEESAPEPAEPLPDDPEPLLPRAEPGLASAAPAREPRKRRSRIVMLPVVLGAGLVAAAGYAYSARSPEPLRPAPALAVPATQPAEPRPPSPQALREAFRQRLAEVDLLRRFDLTLEDRSWTMRAALDEEEAARFRRILSAFVAAHHIDFPVDVRIGGADAMLPFKVRQVISGANASIVTDDGQRLYPGDDYKGVRLVAINGNRISFNGTQPIEVKW</sequence>
<dbReference type="InterPro" id="IPR008984">
    <property type="entry name" value="SMAD_FHA_dom_sf"/>
</dbReference>
<feature type="domain" description="YscD-like Bon-like" evidence="4">
    <location>
        <begin position="223"/>
        <end position="279"/>
    </location>
</feature>
<reference evidence="5" key="1">
    <citation type="journal article" date="2014" name="Int. J. Syst. Evol. Microbiol.">
        <title>Complete genome sequence of Corynebacterium casei LMG S-19264T (=DSM 44701T), isolated from a smear-ripened cheese.</title>
        <authorList>
            <consortium name="US DOE Joint Genome Institute (JGI-PGF)"/>
            <person name="Walter F."/>
            <person name="Albersmeier A."/>
            <person name="Kalinowski J."/>
            <person name="Ruckert C."/>
        </authorList>
    </citation>
    <scope>NUCLEOTIDE SEQUENCE</scope>
    <source>
        <strain evidence="5">KCTC 12344</strain>
    </source>
</reference>
<feature type="domain" description="YscD cytoplasmic" evidence="3">
    <location>
        <begin position="15"/>
        <end position="104"/>
    </location>
</feature>
<comment type="caution">
    <text evidence="5">The sequence shown here is derived from an EMBL/GenBank/DDBJ whole genome shotgun (WGS) entry which is preliminary data.</text>
</comment>
<reference evidence="5" key="2">
    <citation type="submission" date="2022-12" db="EMBL/GenBank/DDBJ databases">
        <authorList>
            <person name="Sun Q."/>
            <person name="Kim S."/>
        </authorList>
    </citation>
    <scope>NUCLEOTIDE SEQUENCE</scope>
    <source>
        <strain evidence="5">KCTC 12344</strain>
    </source>
</reference>
<accession>A0AA87YAH3</accession>
<keyword evidence="2" id="KW-0472">Membrane</keyword>
<evidence type="ECO:0000256" key="2">
    <source>
        <dbReference type="SAM" id="Phobius"/>
    </source>
</evidence>
<dbReference type="Gene3D" id="2.60.200.20">
    <property type="match status" value="1"/>
</dbReference>
<dbReference type="SUPFAM" id="SSF49879">
    <property type="entry name" value="SMAD/FHA domain"/>
    <property type="match status" value="1"/>
</dbReference>
<dbReference type="EMBL" id="BMWW01000007">
    <property type="protein sequence ID" value="GGZ01657.1"/>
    <property type="molecule type" value="Genomic_DNA"/>
</dbReference>
<feature type="region of interest" description="Disordered" evidence="1">
    <location>
        <begin position="132"/>
        <end position="165"/>
    </location>
</feature>
<dbReference type="AlphaFoldDB" id="A0AA87YAH3"/>
<dbReference type="Pfam" id="PF16697">
    <property type="entry name" value="Yop-YscD_cpl"/>
    <property type="match status" value="1"/>
</dbReference>
<dbReference type="InterPro" id="IPR032030">
    <property type="entry name" value="YscD_cytoplasmic_dom"/>
</dbReference>
<evidence type="ECO:0000256" key="1">
    <source>
        <dbReference type="SAM" id="MobiDB-lite"/>
    </source>
</evidence>
<dbReference type="Pfam" id="PF21934">
    <property type="entry name" value="Yop-YscD_ppl_3rd"/>
    <property type="match status" value="1"/>
</dbReference>
<name>A0AA87YAH3_9BURK</name>
<keyword evidence="2" id="KW-0812">Transmembrane</keyword>
<dbReference type="InterPro" id="IPR053946">
    <property type="entry name" value="YscD_ppl_3rd"/>
</dbReference>
<keyword evidence="2" id="KW-1133">Transmembrane helix</keyword>